<keyword evidence="1" id="KW-0472">Membrane</keyword>
<dbReference type="PANTHER" id="PTHR45907:SF16">
    <property type="entry name" value="SERPENTINE RECEPTOR, CLASS J"/>
    <property type="match status" value="1"/>
</dbReference>
<reference evidence="2" key="1">
    <citation type="submission" date="2023-10" db="EMBL/GenBank/DDBJ databases">
        <title>Genome assembly of Pristionchus species.</title>
        <authorList>
            <person name="Yoshida K."/>
            <person name="Sommer R.J."/>
        </authorList>
    </citation>
    <scope>NUCLEOTIDE SEQUENCE</scope>
    <source>
        <strain evidence="2">RS0144</strain>
    </source>
</reference>
<accession>A0AAV5TCL1</accession>
<keyword evidence="3" id="KW-1185">Reference proteome</keyword>
<evidence type="ECO:0000256" key="1">
    <source>
        <dbReference type="SAM" id="Phobius"/>
    </source>
</evidence>
<sequence length="90" mass="10364">GLVLNSILLFAIFKFSGTPLGTYKHLLTIFTLTDLFLIVLYRLTEPRLTAFVTAFQGVPFSLLVIHFLYRYWSVCRPHLIGLFTNKLGER</sequence>
<evidence type="ECO:0008006" key="4">
    <source>
        <dbReference type="Google" id="ProtNLM"/>
    </source>
</evidence>
<gene>
    <name evidence="2" type="ORF">PENTCL1PPCAC_15209</name>
</gene>
<evidence type="ECO:0000313" key="3">
    <source>
        <dbReference type="Proteomes" id="UP001432027"/>
    </source>
</evidence>
<dbReference type="InterPro" id="IPR019428">
    <property type="entry name" value="7TM_GPCR_serpentine_rcpt_Str"/>
</dbReference>
<dbReference type="AlphaFoldDB" id="A0AAV5TCL1"/>
<feature type="non-terminal residue" evidence="2">
    <location>
        <position position="1"/>
    </location>
</feature>
<protein>
    <recommendedName>
        <fullName evidence="4">G protein-coupled receptor</fullName>
    </recommendedName>
</protein>
<dbReference type="Pfam" id="PF10326">
    <property type="entry name" value="7TM_GPCR_Str"/>
    <property type="match status" value="1"/>
</dbReference>
<keyword evidence="1" id="KW-0812">Transmembrane</keyword>
<organism evidence="2 3">
    <name type="scientific">Pristionchus entomophagus</name>
    <dbReference type="NCBI Taxonomy" id="358040"/>
    <lineage>
        <taxon>Eukaryota</taxon>
        <taxon>Metazoa</taxon>
        <taxon>Ecdysozoa</taxon>
        <taxon>Nematoda</taxon>
        <taxon>Chromadorea</taxon>
        <taxon>Rhabditida</taxon>
        <taxon>Rhabditina</taxon>
        <taxon>Diplogasteromorpha</taxon>
        <taxon>Diplogasteroidea</taxon>
        <taxon>Neodiplogasteridae</taxon>
        <taxon>Pristionchus</taxon>
    </lineage>
</organism>
<comment type="caution">
    <text evidence="2">The sequence shown here is derived from an EMBL/GenBank/DDBJ whole genome shotgun (WGS) entry which is preliminary data.</text>
</comment>
<proteinExistence type="predicted"/>
<dbReference type="Proteomes" id="UP001432027">
    <property type="component" value="Unassembled WGS sequence"/>
</dbReference>
<keyword evidence="1" id="KW-1133">Transmembrane helix</keyword>
<dbReference type="EMBL" id="BTSX01000004">
    <property type="protein sequence ID" value="GMS93034.1"/>
    <property type="molecule type" value="Genomic_DNA"/>
</dbReference>
<feature type="transmembrane region" description="Helical" evidence="1">
    <location>
        <begin position="48"/>
        <end position="69"/>
    </location>
</feature>
<feature type="transmembrane region" description="Helical" evidence="1">
    <location>
        <begin position="23"/>
        <end position="41"/>
    </location>
</feature>
<name>A0AAV5TCL1_9BILA</name>
<dbReference type="PANTHER" id="PTHR45907">
    <property type="entry name" value="SERPENTINE RECEPTOR, CLASS J"/>
    <property type="match status" value="1"/>
</dbReference>
<evidence type="ECO:0000313" key="2">
    <source>
        <dbReference type="EMBL" id="GMS93034.1"/>
    </source>
</evidence>
<dbReference type="InterPro" id="IPR019423">
    <property type="entry name" value="7TM_GPCR_serpentine_rcpt_Srj"/>
</dbReference>